<keyword evidence="1" id="KW-0678">Repressor</keyword>
<keyword evidence="3" id="KW-0238">DNA-binding</keyword>
<dbReference type="Pfam" id="PF13411">
    <property type="entry name" value="MerR_1"/>
    <property type="match status" value="1"/>
</dbReference>
<dbReference type="Proteomes" id="UP000195141">
    <property type="component" value="Chromosome"/>
</dbReference>
<evidence type="ECO:0000313" key="9">
    <source>
        <dbReference type="Proteomes" id="UP000195141"/>
    </source>
</evidence>
<dbReference type="GO" id="GO:0003677">
    <property type="term" value="F:DNA binding"/>
    <property type="evidence" value="ECO:0007669"/>
    <property type="project" value="UniProtKB-KW"/>
</dbReference>
<gene>
    <name evidence="8" type="ORF">A5888_002279</name>
    <name evidence="7" type="ORF">A5888_002559</name>
</gene>
<dbReference type="InterPro" id="IPR009061">
    <property type="entry name" value="DNA-bd_dom_put_sf"/>
</dbReference>
<sequence>MQANLLSISEFADFSGISRKALIFYDKNDILKPAEKNEKGYRFYTKRQIYTVSSIKLLQALNYSLDEIKDLVSNSETWDYAKIIEDQLGEIAKQKEQLEKMEKVLQHQQKLFNQPAPLLDRPIIKTEKIRRNITIDQTHLLRNLGLSDAFHIVIREYQSLPYFFEDGGVLIRKNAEGEWVVFFYHYQDEVCEEIESVVFYTKEISNSSFDSMETIDDLLSILSVTENIPLQETIYLEISFTEFIPINRDRLLFKYIIPIQNH</sequence>
<proteinExistence type="predicted"/>
<evidence type="ECO:0000256" key="5">
    <source>
        <dbReference type="SAM" id="Coils"/>
    </source>
</evidence>
<evidence type="ECO:0000313" key="7">
    <source>
        <dbReference type="EMBL" id="OTP14458.1"/>
    </source>
</evidence>
<reference evidence="7" key="1">
    <citation type="submission" date="2017-05" db="EMBL/GenBank/DDBJ databases">
        <title>The Genome Sequence of Enterococcus sp. 9E7_DIV0242.</title>
        <authorList>
            <consortium name="The Broad Institute Genomics Platform"/>
            <consortium name="The Broad Institute Genomic Center for Infectious Diseases"/>
            <person name="Earl A."/>
            <person name="Manson A."/>
            <person name="Schwartman J."/>
            <person name="Gilmore M."/>
            <person name="Abouelleil A."/>
            <person name="Cao P."/>
            <person name="Chapman S."/>
            <person name="Cusick C."/>
            <person name="Shea T."/>
            <person name="Young S."/>
            <person name="Neafsey D."/>
            <person name="Nusbaum C."/>
            <person name="Birren B."/>
        </authorList>
    </citation>
    <scope>NUCLEOTIDE SEQUENCE [LARGE SCALE GENOMIC DNA]</scope>
    <source>
        <strain evidence="7">9E7_DIV0242</strain>
    </source>
</reference>
<reference evidence="8" key="2">
    <citation type="submission" date="2017-05" db="EMBL/GenBank/DDBJ databases">
        <authorList>
            <consortium name="The Broad Institute Genomics Platform"/>
            <consortium name="The Broad Institute Genomic Center for Infectious Diseases"/>
            <person name="Earl A."/>
            <person name="Manson A."/>
            <person name="Schwartman J."/>
            <person name="Gilmore M."/>
            <person name="Abouelleil A."/>
            <person name="Cao P."/>
            <person name="Chapman S."/>
            <person name="Cusick C."/>
            <person name="Shea T."/>
            <person name="Young S."/>
            <person name="Neafsey D."/>
            <person name="Nusbaum C."/>
            <person name="Birren B."/>
        </authorList>
    </citation>
    <scope>NUCLEOTIDE SEQUENCE</scope>
    <source>
        <strain evidence="8">9E7_DIV0242</strain>
    </source>
</reference>
<dbReference type="EMBL" id="NGMM01000004">
    <property type="protein sequence ID" value="OTP14458.1"/>
    <property type="molecule type" value="Genomic_DNA"/>
</dbReference>
<dbReference type="Gene3D" id="1.10.1660.10">
    <property type="match status" value="1"/>
</dbReference>
<evidence type="ECO:0000259" key="6">
    <source>
        <dbReference type="PROSITE" id="PS50937"/>
    </source>
</evidence>
<dbReference type="InterPro" id="IPR047057">
    <property type="entry name" value="MerR_fam"/>
</dbReference>
<dbReference type="EMBL" id="CP147247">
    <property type="protein sequence ID" value="WYJ90522.1"/>
    <property type="molecule type" value="Genomic_DNA"/>
</dbReference>
<evidence type="ECO:0000313" key="8">
    <source>
        <dbReference type="EMBL" id="WYJ90522.1"/>
    </source>
</evidence>
<feature type="coiled-coil region" evidence="5">
    <location>
        <begin position="81"/>
        <end position="111"/>
    </location>
</feature>
<accession>A0A242K4K7</accession>
<reference evidence="8" key="3">
    <citation type="submission" date="2024-03" db="EMBL/GenBank/DDBJ databases">
        <title>The Genome Sequence of Enterococcus sp. DIV0242b.</title>
        <authorList>
            <consortium name="The Broad Institute Genomics Platform"/>
            <consortium name="The Broad Institute Microbial Omics Core"/>
            <consortium name="The Broad Institute Genomic Center for Infectious Diseases"/>
            <person name="Earl A."/>
            <person name="Manson A."/>
            <person name="Gilmore M."/>
            <person name="Schwartman J."/>
            <person name="Shea T."/>
            <person name="Abouelleil A."/>
            <person name="Cao P."/>
            <person name="Chapman S."/>
            <person name="Cusick C."/>
            <person name="Young S."/>
            <person name="Neafsey D."/>
            <person name="Nusbaum C."/>
            <person name="Birren B."/>
        </authorList>
    </citation>
    <scope>NUCLEOTIDE SEQUENCE</scope>
    <source>
        <strain evidence="8">9E7_DIV0242</strain>
    </source>
</reference>
<evidence type="ECO:0000256" key="2">
    <source>
        <dbReference type="ARBA" id="ARBA00023015"/>
    </source>
</evidence>
<organism evidence="7">
    <name type="scientific">Candidatus Enterococcus clewellii</name>
    <dbReference type="NCBI Taxonomy" id="1834193"/>
    <lineage>
        <taxon>Bacteria</taxon>
        <taxon>Bacillati</taxon>
        <taxon>Bacillota</taxon>
        <taxon>Bacilli</taxon>
        <taxon>Lactobacillales</taxon>
        <taxon>Enterococcaceae</taxon>
        <taxon>Enterococcus</taxon>
    </lineage>
</organism>
<evidence type="ECO:0000256" key="1">
    <source>
        <dbReference type="ARBA" id="ARBA00022491"/>
    </source>
</evidence>
<dbReference type="OrthoDB" id="9814833at2"/>
<dbReference type="SMART" id="SM00422">
    <property type="entry name" value="HTH_MERR"/>
    <property type="match status" value="1"/>
</dbReference>
<dbReference type="GO" id="GO:0003700">
    <property type="term" value="F:DNA-binding transcription factor activity"/>
    <property type="evidence" value="ECO:0007669"/>
    <property type="project" value="InterPro"/>
</dbReference>
<keyword evidence="4" id="KW-0804">Transcription</keyword>
<keyword evidence="2" id="KW-0805">Transcription regulation</keyword>
<keyword evidence="9" id="KW-1185">Reference proteome</keyword>
<dbReference type="AlphaFoldDB" id="A0A242K4K7"/>
<dbReference type="PANTHER" id="PTHR30204:SF69">
    <property type="entry name" value="MERR-FAMILY TRANSCRIPTIONAL REGULATOR"/>
    <property type="match status" value="1"/>
</dbReference>
<name>A0A242K4K7_9ENTE</name>
<evidence type="ECO:0000256" key="4">
    <source>
        <dbReference type="ARBA" id="ARBA00023163"/>
    </source>
</evidence>
<keyword evidence="5" id="KW-0175">Coiled coil</keyword>
<dbReference type="PANTHER" id="PTHR30204">
    <property type="entry name" value="REDOX-CYCLING DRUG-SENSING TRANSCRIPTIONAL ACTIVATOR SOXR"/>
    <property type="match status" value="1"/>
</dbReference>
<dbReference type="SUPFAM" id="SSF46955">
    <property type="entry name" value="Putative DNA-binding domain"/>
    <property type="match status" value="1"/>
</dbReference>
<feature type="domain" description="HTH merR-type" evidence="6">
    <location>
        <begin position="5"/>
        <end position="74"/>
    </location>
</feature>
<dbReference type="RefSeq" id="WP_086349607.1">
    <property type="nucleotide sequence ID" value="NZ_CP147247.1"/>
</dbReference>
<protein>
    <recommendedName>
        <fullName evidence="6">HTH merR-type domain-containing protein</fullName>
    </recommendedName>
</protein>
<evidence type="ECO:0000256" key="3">
    <source>
        <dbReference type="ARBA" id="ARBA00023125"/>
    </source>
</evidence>
<dbReference type="InterPro" id="IPR000551">
    <property type="entry name" value="MerR-type_HTH_dom"/>
</dbReference>
<dbReference type="PROSITE" id="PS50937">
    <property type="entry name" value="HTH_MERR_2"/>
    <property type="match status" value="1"/>
</dbReference>